<keyword evidence="2" id="KW-1185">Reference proteome</keyword>
<accession>A0ACD3SS12</accession>
<evidence type="ECO:0000313" key="1">
    <source>
        <dbReference type="EMBL" id="TMS58959.1"/>
    </source>
</evidence>
<organism evidence="1 2">
    <name type="scientific">Imbroritus primus</name>
    <dbReference type="NCBI Taxonomy" id="3058603"/>
    <lineage>
        <taxon>Bacteria</taxon>
        <taxon>Pseudomonadati</taxon>
        <taxon>Pseudomonadota</taxon>
        <taxon>Betaproteobacteria</taxon>
        <taxon>Burkholderiales</taxon>
        <taxon>Burkholderiaceae</taxon>
        <taxon>Imbroritus</taxon>
    </lineage>
</organism>
<reference evidence="1" key="1">
    <citation type="submission" date="2019-05" db="EMBL/GenBank/DDBJ databases">
        <title>Revised genome assembly of Burkholderiaceae (previously Ralstonia) sp. PBA.</title>
        <authorList>
            <person name="Gan H.M."/>
        </authorList>
    </citation>
    <scope>NUCLEOTIDE SEQUENCE</scope>
    <source>
        <strain evidence="1">PBA</strain>
    </source>
</reference>
<evidence type="ECO:0000313" key="2">
    <source>
        <dbReference type="Proteomes" id="UP000004277"/>
    </source>
</evidence>
<proteinExistence type="predicted"/>
<protein>
    <submittedName>
        <fullName evidence="1">Phosphatase PAP2 family protein</fullName>
    </submittedName>
</protein>
<dbReference type="EMBL" id="AKCV02000015">
    <property type="protein sequence ID" value="TMS58959.1"/>
    <property type="molecule type" value="Genomic_DNA"/>
</dbReference>
<gene>
    <name evidence="1" type="ORF">MW7_008220</name>
</gene>
<name>A0ACD3SS12_9BURK</name>
<dbReference type="Proteomes" id="UP000004277">
    <property type="component" value="Unassembled WGS sequence"/>
</dbReference>
<sequence>MLFDTRSARLAWTGIALLALSALLLLWLGTTRLDVRLAAAIYDPAAGGFPLRHAWFAEVLAHQWLKWCMLVLGAGIVILVLRDAWRPLASISAGLRTRLRIVAACSISVPMVVSVLKRLSASHCPWDIVDYGGSAPYVHLLEAMPAGVAAGHCFPAGHATSVLWLVSLCTLWLPSQPRRAFIVAIMALLLGGVVGGIQQLRGAHFLSHTLWSMWIACAVTFLWYQWLTRHEAHRQRRAGQV</sequence>
<comment type="caution">
    <text evidence="1">The sequence shown here is derived from an EMBL/GenBank/DDBJ whole genome shotgun (WGS) entry which is preliminary data.</text>
</comment>